<evidence type="ECO:0000313" key="4">
    <source>
        <dbReference type="WBParaSite" id="GPUH_0000777401-mRNA-1"/>
    </source>
</evidence>
<name>A0A183DGC4_9BILA</name>
<organism evidence="4">
    <name type="scientific">Gongylonema pulchrum</name>
    <dbReference type="NCBI Taxonomy" id="637853"/>
    <lineage>
        <taxon>Eukaryota</taxon>
        <taxon>Metazoa</taxon>
        <taxon>Ecdysozoa</taxon>
        <taxon>Nematoda</taxon>
        <taxon>Chromadorea</taxon>
        <taxon>Rhabditida</taxon>
        <taxon>Spirurina</taxon>
        <taxon>Spiruromorpha</taxon>
        <taxon>Spiruroidea</taxon>
        <taxon>Gongylonematidae</taxon>
        <taxon>Gongylonema</taxon>
    </lineage>
</organism>
<dbReference type="PANTHER" id="PTHR31428:SF6">
    <property type="entry name" value="REPULSIVE GUIDANCE MOLECULE B HOMOLOG DRAG-1"/>
    <property type="match status" value="1"/>
</dbReference>
<dbReference type="Pfam" id="PF06534">
    <property type="entry name" value="RGM_C"/>
    <property type="match status" value="1"/>
</dbReference>
<proteinExistence type="predicted"/>
<dbReference type="InterPro" id="IPR040287">
    <property type="entry name" value="RGM"/>
</dbReference>
<dbReference type="AlphaFoldDB" id="A0A183DGC4"/>
<dbReference type="GO" id="GO:0030509">
    <property type="term" value="P:BMP signaling pathway"/>
    <property type="evidence" value="ECO:0007669"/>
    <property type="project" value="TreeGrafter"/>
</dbReference>
<dbReference type="InterPro" id="IPR009496">
    <property type="entry name" value="RGM_C"/>
</dbReference>
<evidence type="ECO:0000313" key="2">
    <source>
        <dbReference type="EMBL" id="VDK59562.1"/>
    </source>
</evidence>
<evidence type="ECO:0000313" key="3">
    <source>
        <dbReference type="Proteomes" id="UP000271098"/>
    </source>
</evidence>
<dbReference type="GO" id="GO:0015026">
    <property type="term" value="F:coreceptor activity"/>
    <property type="evidence" value="ECO:0007669"/>
    <property type="project" value="TreeGrafter"/>
</dbReference>
<gene>
    <name evidence="2" type="ORF">GPUH_LOCUS7763</name>
</gene>
<reference evidence="4" key="1">
    <citation type="submission" date="2016-06" db="UniProtKB">
        <authorList>
            <consortium name="WormBaseParasite"/>
        </authorList>
    </citation>
    <scope>IDENTIFICATION</scope>
</reference>
<feature type="domain" description="Repulsive guidance molecule C-terminal" evidence="1">
    <location>
        <begin position="2"/>
        <end position="89"/>
    </location>
</feature>
<keyword evidence="3" id="KW-1185">Reference proteome</keyword>
<dbReference type="OrthoDB" id="10013795at2759"/>
<dbReference type="Proteomes" id="UP000271098">
    <property type="component" value="Unassembled WGS sequence"/>
</dbReference>
<protein>
    <submittedName>
        <fullName evidence="4">RGM_C domain-containing protein</fullName>
    </submittedName>
</protein>
<dbReference type="Gene3D" id="3.40.1000.10">
    <property type="entry name" value="Mog1/PsbP, alpha/beta/alpha sandwich"/>
    <property type="match status" value="1"/>
</dbReference>
<evidence type="ECO:0000259" key="1">
    <source>
        <dbReference type="Pfam" id="PF06534"/>
    </source>
</evidence>
<accession>A0A183DGC4</accession>
<reference evidence="2 3" key="2">
    <citation type="submission" date="2018-11" db="EMBL/GenBank/DDBJ databases">
        <authorList>
            <consortium name="Pathogen Informatics"/>
        </authorList>
    </citation>
    <scope>NUCLEOTIDE SEQUENCE [LARGE SCALE GENOMIC DNA]</scope>
</reference>
<dbReference type="PANTHER" id="PTHR31428">
    <property type="entry name" value="RGM DOMAIN FAMILY MEMBER DRAG-1"/>
    <property type="match status" value="1"/>
</dbReference>
<dbReference type="WBParaSite" id="GPUH_0000777401-mRNA-1">
    <property type="protein sequence ID" value="GPUH_0000777401-mRNA-1"/>
    <property type="gene ID" value="GPUH_0000777401"/>
</dbReference>
<sequence>MVTIVVKENARCTERKQYEVGSEDERLPDSFTDGTKYGGNSDRRAVEIKHWNGSRVEISLRHIATRVLVRRRGAYLSVALRMPERIVEVLA</sequence>
<dbReference type="EMBL" id="UYRT01020889">
    <property type="protein sequence ID" value="VDK59562.1"/>
    <property type="molecule type" value="Genomic_DNA"/>
</dbReference>
<dbReference type="GO" id="GO:0005886">
    <property type="term" value="C:plasma membrane"/>
    <property type="evidence" value="ECO:0007669"/>
    <property type="project" value="TreeGrafter"/>
</dbReference>